<dbReference type="PRINTS" id="PR00937">
    <property type="entry name" value="TBOX"/>
</dbReference>
<proteinExistence type="predicted"/>
<dbReference type="SUPFAM" id="SSF49417">
    <property type="entry name" value="p53-like transcription factors"/>
    <property type="match status" value="1"/>
</dbReference>
<evidence type="ECO:0000256" key="2">
    <source>
        <dbReference type="ARBA" id="ARBA00023015"/>
    </source>
</evidence>
<evidence type="ECO:0000259" key="7">
    <source>
        <dbReference type="PROSITE" id="PS50252"/>
    </source>
</evidence>
<name>A0AA36DJ84_CYLNA</name>
<dbReference type="GO" id="GO:0000978">
    <property type="term" value="F:RNA polymerase II cis-regulatory region sequence-specific DNA binding"/>
    <property type="evidence" value="ECO:0007669"/>
    <property type="project" value="InterPro"/>
</dbReference>
<dbReference type="SMART" id="SM00425">
    <property type="entry name" value="TBOX"/>
    <property type="match status" value="1"/>
</dbReference>
<dbReference type="PROSITE" id="PS01264">
    <property type="entry name" value="TBOX_2"/>
    <property type="match status" value="1"/>
</dbReference>
<dbReference type="GO" id="GO:0001708">
    <property type="term" value="P:cell fate specification"/>
    <property type="evidence" value="ECO:0007669"/>
    <property type="project" value="TreeGrafter"/>
</dbReference>
<feature type="domain" description="T-box" evidence="7">
    <location>
        <begin position="35"/>
        <end position="219"/>
    </location>
</feature>
<sequence>MPKDFSIDYLLSDFQSAKESKQEGIVKRDGIRFKLEGIALWRRFHALGTEMIVTKSGRRMFPVLSISISGLDPTANYSLMVDMECVDSKRYRYSFHQSKWTATGPGEAELPCRTFVHPDSPGSGAHWMKGSISFDKIKLTNNQLDQNGHIIVNSMHRYLPRIHLVRHADENAENEIGNKKDSITVTFEETAFIAVTAYQNHRITSLKIESNPFAKGFRECELDDPRILPFLLPFYSLTLPFRNT</sequence>
<dbReference type="PROSITE" id="PS50252">
    <property type="entry name" value="TBOX_3"/>
    <property type="match status" value="1"/>
</dbReference>
<reference evidence="8" key="1">
    <citation type="submission" date="2023-07" db="EMBL/GenBank/DDBJ databases">
        <authorList>
            <consortium name="CYATHOMIX"/>
        </authorList>
    </citation>
    <scope>NUCLEOTIDE SEQUENCE</scope>
    <source>
        <strain evidence="8">N/A</strain>
    </source>
</reference>
<comment type="subcellular location">
    <subcellularLocation>
        <location evidence="1 6">Nucleus</location>
    </subcellularLocation>
</comment>
<dbReference type="PANTHER" id="PTHR11267:SF195">
    <property type="entry name" value="OPTOMOTOR-BLIND-RELATED-GENE-1, ISOFORM A"/>
    <property type="match status" value="1"/>
</dbReference>
<comment type="caution">
    <text evidence="6">Lacks conserved residue(s) required for the propagation of feature annotation.</text>
</comment>
<dbReference type="AlphaFoldDB" id="A0AA36DJ84"/>
<evidence type="ECO:0000313" key="9">
    <source>
        <dbReference type="Proteomes" id="UP001176961"/>
    </source>
</evidence>
<evidence type="ECO:0000256" key="3">
    <source>
        <dbReference type="ARBA" id="ARBA00023125"/>
    </source>
</evidence>
<dbReference type="GO" id="GO:0005634">
    <property type="term" value="C:nucleus"/>
    <property type="evidence" value="ECO:0007669"/>
    <property type="project" value="UniProtKB-SubCell"/>
</dbReference>
<dbReference type="Pfam" id="PF00907">
    <property type="entry name" value="T-box"/>
    <property type="match status" value="1"/>
</dbReference>
<dbReference type="Gene3D" id="2.60.40.820">
    <property type="entry name" value="Transcription factor, T-box"/>
    <property type="match status" value="1"/>
</dbReference>
<keyword evidence="5 6" id="KW-0539">Nucleus</keyword>
<evidence type="ECO:0000256" key="4">
    <source>
        <dbReference type="ARBA" id="ARBA00023163"/>
    </source>
</evidence>
<dbReference type="InterPro" id="IPR001699">
    <property type="entry name" value="TF_T-box"/>
</dbReference>
<dbReference type="InterPro" id="IPR036960">
    <property type="entry name" value="T-box_sf"/>
</dbReference>
<protein>
    <recommendedName>
        <fullName evidence="7">T-box domain-containing protein</fullName>
    </recommendedName>
</protein>
<dbReference type="PROSITE" id="PS01283">
    <property type="entry name" value="TBOX_1"/>
    <property type="match status" value="1"/>
</dbReference>
<dbReference type="InterPro" id="IPR018186">
    <property type="entry name" value="TF_T-box_CS"/>
</dbReference>
<gene>
    <name evidence="8" type="ORF">CYNAS_LOCUS640</name>
</gene>
<dbReference type="PANTHER" id="PTHR11267">
    <property type="entry name" value="T-BOX PROTEIN-RELATED"/>
    <property type="match status" value="1"/>
</dbReference>
<dbReference type="EMBL" id="CATQJL010000001">
    <property type="protein sequence ID" value="CAJ0588657.1"/>
    <property type="molecule type" value="Genomic_DNA"/>
</dbReference>
<dbReference type="GO" id="GO:0000981">
    <property type="term" value="F:DNA-binding transcription factor activity, RNA polymerase II-specific"/>
    <property type="evidence" value="ECO:0007669"/>
    <property type="project" value="TreeGrafter"/>
</dbReference>
<evidence type="ECO:0000256" key="1">
    <source>
        <dbReference type="ARBA" id="ARBA00004123"/>
    </source>
</evidence>
<dbReference type="InterPro" id="IPR046360">
    <property type="entry name" value="T-box_DNA-bd"/>
</dbReference>
<dbReference type="GO" id="GO:0045893">
    <property type="term" value="P:positive regulation of DNA-templated transcription"/>
    <property type="evidence" value="ECO:0007669"/>
    <property type="project" value="InterPro"/>
</dbReference>
<evidence type="ECO:0000256" key="5">
    <source>
        <dbReference type="ARBA" id="ARBA00023242"/>
    </source>
</evidence>
<dbReference type="InterPro" id="IPR008967">
    <property type="entry name" value="p53-like_TF_DNA-bd_sf"/>
</dbReference>
<comment type="caution">
    <text evidence="8">The sequence shown here is derived from an EMBL/GenBank/DDBJ whole genome shotgun (WGS) entry which is preliminary data.</text>
</comment>
<organism evidence="8 9">
    <name type="scientific">Cylicocyclus nassatus</name>
    <name type="common">Nematode worm</name>
    <dbReference type="NCBI Taxonomy" id="53992"/>
    <lineage>
        <taxon>Eukaryota</taxon>
        <taxon>Metazoa</taxon>
        <taxon>Ecdysozoa</taxon>
        <taxon>Nematoda</taxon>
        <taxon>Chromadorea</taxon>
        <taxon>Rhabditida</taxon>
        <taxon>Rhabditina</taxon>
        <taxon>Rhabditomorpha</taxon>
        <taxon>Strongyloidea</taxon>
        <taxon>Strongylidae</taxon>
        <taxon>Cylicocyclus</taxon>
    </lineage>
</organism>
<keyword evidence="2" id="KW-0805">Transcription regulation</keyword>
<keyword evidence="3 6" id="KW-0238">DNA-binding</keyword>
<dbReference type="FunFam" id="2.60.40.820:FF:000015">
    <property type="entry name" value="T-box transcription factor mls-1"/>
    <property type="match status" value="1"/>
</dbReference>
<keyword evidence="9" id="KW-1185">Reference proteome</keyword>
<accession>A0AA36DJ84</accession>
<evidence type="ECO:0000256" key="6">
    <source>
        <dbReference type="PROSITE-ProRule" id="PRU00201"/>
    </source>
</evidence>
<keyword evidence="4" id="KW-0804">Transcription</keyword>
<dbReference type="Proteomes" id="UP001176961">
    <property type="component" value="Unassembled WGS sequence"/>
</dbReference>
<dbReference type="GO" id="GO:0000785">
    <property type="term" value="C:chromatin"/>
    <property type="evidence" value="ECO:0007669"/>
    <property type="project" value="TreeGrafter"/>
</dbReference>
<evidence type="ECO:0000313" key="8">
    <source>
        <dbReference type="EMBL" id="CAJ0588657.1"/>
    </source>
</evidence>